<evidence type="ECO:0000256" key="3">
    <source>
        <dbReference type="ARBA" id="ARBA00022448"/>
    </source>
</evidence>
<evidence type="ECO:0000313" key="7">
    <source>
        <dbReference type="EMBL" id="GGD02907.1"/>
    </source>
</evidence>
<comment type="similarity">
    <text evidence="2">Belongs to the bacterial solute-binding protein 5 family.</text>
</comment>
<keyword evidence="4 5" id="KW-0732">Signal</keyword>
<comment type="subcellular location">
    <subcellularLocation>
        <location evidence="1">Periplasm</location>
    </subcellularLocation>
</comment>
<dbReference type="PIRSF" id="PIRSF002741">
    <property type="entry name" value="MppA"/>
    <property type="match status" value="1"/>
</dbReference>
<dbReference type="InterPro" id="IPR000914">
    <property type="entry name" value="SBP_5_dom"/>
</dbReference>
<gene>
    <name evidence="7" type="ORF">GCM10011335_02030</name>
</gene>
<dbReference type="RefSeq" id="WP_188848679.1">
    <property type="nucleotide sequence ID" value="NZ_BMJJ01000001.1"/>
</dbReference>
<dbReference type="Gene3D" id="3.90.76.10">
    <property type="entry name" value="Dipeptide-binding Protein, Domain 1"/>
    <property type="match status" value="1"/>
</dbReference>
<evidence type="ECO:0000256" key="4">
    <source>
        <dbReference type="ARBA" id="ARBA00022729"/>
    </source>
</evidence>
<dbReference type="InterPro" id="IPR030678">
    <property type="entry name" value="Peptide/Ni-bd"/>
</dbReference>
<feature type="signal peptide" evidence="5">
    <location>
        <begin position="1"/>
        <end position="28"/>
    </location>
</feature>
<dbReference type="EMBL" id="BMJJ01000001">
    <property type="protein sequence ID" value="GGD02907.1"/>
    <property type="molecule type" value="Genomic_DNA"/>
</dbReference>
<evidence type="ECO:0000256" key="5">
    <source>
        <dbReference type="SAM" id="SignalP"/>
    </source>
</evidence>
<keyword evidence="3" id="KW-0813">Transport</keyword>
<reference evidence="7" key="1">
    <citation type="journal article" date="2014" name="Int. J. Syst. Evol. Microbiol.">
        <title>Complete genome sequence of Corynebacterium casei LMG S-19264T (=DSM 44701T), isolated from a smear-ripened cheese.</title>
        <authorList>
            <consortium name="US DOE Joint Genome Institute (JGI-PGF)"/>
            <person name="Walter F."/>
            <person name="Albersmeier A."/>
            <person name="Kalinowski J."/>
            <person name="Ruckert C."/>
        </authorList>
    </citation>
    <scope>NUCLEOTIDE SEQUENCE</scope>
    <source>
        <strain evidence="7">CGMCC 1.15493</strain>
    </source>
</reference>
<feature type="domain" description="Solute-binding protein family 5" evidence="6">
    <location>
        <begin position="71"/>
        <end position="451"/>
    </location>
</feature>
<accession>A0A916V1V2</accession>
<dbReference type="GO" id="GO:0015833">
    <property type="term" value="P:peptide transport"/>
    <property type="evidence" value="ECO:0007669"/>
    <property type="project" value="TreeGrafter"/>
</dbReference>
<reference evidence="7" key="2">
    <citation type="submission" date="2020-09" db="EMBL/GenBank/DDBJ databases">
        <authorList>
            <person name="Sun Q."/>
            <person name="Zhou Y."/>
        </authorList>
    </citation>
    <scope>NUCLEOTIDE SEQUENCE</scope>
    <source>
        <strain evidence="7">CGMCC 1.15493</strain>
    </source>
</reference>
<dbReference type="Pfam" id="PF00496">
    <property type="entry name" value="SBP_bac_5"/>
    <property type="match status" value="1"/>
</dbReference>
<protein>
    <submittedName>
        <fullName evidence="7">Peptide ABC transporter substrate-binding protein</fullName>
    </submittedName>
</protein>
<dbReference type="PANTHER" id="PTHR30290">
    <property type="entry name" value="PERIPLASMIC BINDING COMPONENT OF ABC TRANSPORTER"/>
    <property type="match status" value="1"/>
</dbReference>
<dbReference type="Proteomes" id="UP000613160">
    <property type="component" value="Unassembled WGS sequence"/>
</dbReference>
<dbReference type="InterPro" id="IPR039424">
    <property type="entry name" value="SBP_5"/>
</dbReference>
<dbReference type="AlphaFoldDB" id="A0A916V1V2"/>
<proteinExistence type="inferred from homology"/>
<dbReference type="FunFam" id="3.90.76.10:FF:000001">
    <property type="entry name" value="Oligopeptide ABC transporter substrate-binding protein"/>
    <property type="match status" value="1"/>
</dbReference>
<dbReference type="SUPFAM" id="SSF53850">
    <property type="entry name" value="Periplasmic binding protein-like II"/>
    <property type="match status" value="1"/>
</dbReference>
<evidence type="ECO:0000313" key="8">
    <source>
        <dbReference type="Proteomes" id="UP000613160"/>
    </source>
</evidence>
<dbReference type="GO" id="GO:0043190">
    <property type="term" value="C:ATP-binding cassette (ABC) transporter complex"/>
    <property type="evidence" value="ECO:0007669"/>
    <property type="project" value="InterPro"/>
</dbReference>
<dbReference type="FunFam" id="3.10.105.10:FF:000001">
    <property type="entry name" value="Oligopeptide ABC transporter, oligopeptide-binding protein"/>
    <property type="match status" value="1"/>
</dbReference>
<dbReference type="GO" id="GO:1904680">
    <property type="term" value="F:peptide transmembrane transporter activity"/>
    <property type="evidence" value="ECO:0007669"/>
    <property type="project" value="TreeGrafter"/>
</dbReference>
<evidence type="ECO:0000256" key="1">
    <source>
        <dbReference type="ARBA" id="ARBA00004418"/>
    </source>
</evidence>
<comment type="caution">
    <text evidence="7">The sequence shown here is derived from an EMBL/GenBank/DDBJ whole genome shotgun (WGS) entry which is preliminary data.</text>
</comment>
<dbReference type="Gene3D" id="3.40.190.10">
    <property type="entry name" value="Periplasmic binding protein-like II"/>
    <property type="match status" value="1"/>
</dbReference>
<evidence type="ECO:0000256" key="2">
    <source>
        <dbReference type="ARBA" id="ARBA00005695"/>
    </source>
</evidence>
<feature type="chain" id="PRO_5038024441" evidence="5">
    <location>
        <begin position="29"/>
        <end position="531"/>
    </location>
</feature>
<dbReference type="GO" id="GO:0030288">
    <property type="term" value="C:outer membrane-bounded periplasmic space"/>
    <property type="evidence" value="ECO:0007669"/>
    <property type="project" value="TreeGrafter"/>
</dbReference>
<sequence>MTFFSRSTSLTTGALALAALLGLTPAQAAQLNLHNGGDVTSLDPQKLSGDWENRVSGDIFEGLMTEDAKAEPIPGAAESYTLSDDKTVYTFKIRADAKWSDGKPVTAGDFVFSFKRLMDPKNAAEYAYLQYPIKNAEGINTGKITDLDQLGVKAIDDKTLEITLERPTAYFLGALTHYTAYPLPEHLIKEKGDAWVQVGNIVTNGPYKPVEWVPGSHVLTEKNDQWHDAATLKIDSVKFFTLEDNAAALRRYRAGEFDVVTSFPTDQYQWLQENMPGQAHVAPFAGLYYYVVNSSKPPFDNAKVREALSMAINREVIGPKILGTGELPAYGWVPPGMANYDGPEVKVAWADLPYGEKLEKAKAMLTEAGYGPDKPLKVTLRYNTDDNHKRVAVAIASMWKPLGVDVDLVNTEVKVHYADLRQGSFEVARAGWLADYNDPDNFLNLLKGGVEMNYGQWSNAEFDKLLTDANADTDMAARAKLLKQAEKLAMDDTAAIPIYFYASRSVVSPKITGYEDNAFDIHRTRWLTKAE</sequence>
<keyword evidence="8" id="KW-1185">Reference proteome</keyword>
<organism evidence="7 8">
    <name type="scientific">Aureimonas glaciei</name>
    <dbReference type="NCBI Taxonomy" id="1776957"/>
    <lineage>
        <taxon>Bacteria</taxon>
        <taxon>Pseudomonadati</taxon>
        <taxon>Pseudomonadota</taxon>
        <taxon>Alphaproteobacteria</taxon>
        <taxon>Hyphomicrobiales</taxon>
        <taxon>Aurantimonadaceae</taxon>
        <taxon>Aureimonas</taxon>
    </lineage>
</organism>
<evidence type="ECO:0000259" key="6">
    <source>
        <dbReference type="Pfam" id="PF00496"/>
    </source>
</evidence>
<name>A0A916V1V2_9HYPH</name>
<dbReference type="PANTHER" id="PTHR30290:SF10">
    <property type="entry name" value="PERIPLASMIC OLIGOPEPTIDE-BINDING PROTEIN-RELATED"/>
    <property type="match status" value="1"/>
</dbReference>
<dbReference type="Gene3D" id="3.10.105.10">
    <property type="entry name" value="Dipeptide-binding Protein, Domain 3"/>
    <property type="match status" value="1"/>
</dbReference>
<dbReference type="CDD" id="cd08504">
    <property type="entry name" value="PBP2_OppA"/>
    <property type="match status" value="1"/>
</dbReference>